<dbReference type="InterPro" id="IPR030491">
    <property type="entry name" value="TBP_CS"/>
</dbReference>
<dbReference type="InterPro" id="IPR012295">
    <property type="entry name" value="TBP_dom_sf"/>
</dbReference>
<dbReference type="Proteomes" id="UP000784294">
    <property type="component" value="Unassembled WGS sequence"/>
</dbReference>
<comment type="caution">
    <text evidence="7">The sequence shown here is derived from an EMBL/GenBank/DDBJ whole genome shotgun (WGS) entry which is preliminary data.</text>
</comment>
<dbReference type="SUPFAM" id="SSF55945">
    <property type="entry name" value="TATA-box binding protein-like"/>
    <property type="match status" value="2"/>
</dbReference>
<evidence type="ECO:0000256" key="3">
    <source>
        <dbReference type="ARBA" id="ARBA00023015"/>
    </source>
</evidence>
<gene>
    <name evidence="7" type="ORF">PXEA_LOCUS12676</name>
</gene>
<evidence type="ECO:0000256" key="1">
    <source>
        <dbReference type="ARBA" id="ARBA00004123"/>
    </source>
</evidence>
<keyword evidence="4" id="KW-0238">DNA-binding</keyword>
<evidence type="ECO:0000256" key="6">
    <source>
        <dbReference type="ARBA" id="ARBA00023242"/>
    </source>
</evidence>
<dbReference type="Pfam" id="PF00352">
    <property type="entry name" value="TBP"/>
    <property type="match status" value="1"/>
</dbReference>
<evidence type="ECO:0000256" key="4">
    <source>
        <dbReference type="ARBA" id="ARBA00023125"/>
    </source>
</evidence>
<keyword evidence="5" id="KW-0804">Transcription</keyword>
<dbReference type="GO" id="GO:0006352">
    <property type="term" value="P:DNA-templated transcription initiation"/>
    <property type="evidence" value="ECO:0007669"/>
    <property type="project" value="InterPro"/>
</dbReference>
<evidence type="ECO:0000256" key="5">
    <source>
        <dbReference type="ARBA" id="ARBA00023163"/>
    </source>
</evidence>
<evidence type="ECO:0000313" key="7">
    <source>
        <dbReference type="EMBL" id="VEL19236.1"/>
    </source>
</evidence>
<dbReference type="PRINTS" id="PR00686">
    <property type="entry name" value="TIFACTORIID"/>
</dbReference>
<comment type="similarity">
    <text evidence="2">Belongs to the TBP family.</text>
</comment>
<keyword evidence="3" id="KW-0805">Transcription regulation</keyword>
<dbReference type="GO" id="GO:0005634">
    <property type="term" value="C:nucleus"/>
    <property type="evidence" value="ECO:0007669"/>
    <property type="project" value="UniProtKB-SubCell"/>
</dbReference>
<comment type="subcellular location">
    <subcellularLocation>
        <location evidence="1">Nucleus</location>
    </subcellularLocation>
</comment>
<dbReference type="FunFam" id="3.30.310.10:FF:000005">
    <property type="entry name" value="TATA box-binding protein-like 1"/>
    <property type="match status" value="1"/>
</dbReference>
<protein>
    <recommendedName>
        <fullName evidence="9">TATA-box-binding protein</fullName>
    </recommendedName>
</protein>
<keyword evidence="6" id="KW-0539">Nucleus</keyword>
<sequence>NIVSSVDLGCRIELRRLVLHVRSAEYNPKRFPGVVIRLRDPRCACLVFSTGKLVCMGARSESDSNLGARKCARIVQKLGFDVHFINFKIQNIVALVDFRFPIRLEGLLLANEQMTQYVSHIL</sequence>
<dbReference type="AlphaFoldDB" id="A0A3S5AL07"/>
<evidence type="ECO:0000313" key="8">
    <source>
        <dbReference type="Proteomes" id="UP000784294"/>
    </source>
</evidence>
<dbReference type="OrthoDB" id="2127950at2759"/>
<keyword evidence="8" id="KW-1185">Reference proteome</keyword>
<proteinExistence type="inferred from homology"/>
<reference evidence="7" key="1">
    <citation type="submission" date="2018-11" db="EMBL/GenBank/DDBJ databases">
        <authorList>
            <consortium name="Pathogen Informatics"/>
        </authorList>
    </citation>
    <scope>NUCLEOTIDE SEQUENCE</scope>
</reference>
<dbReference type="PROSITE" id="PS00351">
    <property type="entry name" value="TFIID"/>
    <property type="match status" value="1"/>
</dbReference>
<evidence type="ECO:0000256" key="2">
    <source>
        <dbReference type="ARBA" id="ARBA00005560"/>
    </source>
</evidence>
<feature type="non-terminal residue" evidence="7">
    <location>
        <position position="122"/>
    </location>
</feature>
<dbReference type="PANTHER" id="PTHR10126">
    <property type="entry name" value="TATA-BOX BINDING PROTEIN"/>
    <property type="match status" value="1"/>
</dbReference>
<evidence type="ECO:0008006" key="9">
    <source>
        <dbReference type="Google" id="ProtNLM"/>
    </source>
</evidence>
<name>A0A3S5AL07_9PLAT</name>
<dbReference type="InterPro" id="IPR000814">
    <property type="entry name" value="TBP"/>
</dbReference>
<organism evidence="7 8">
    <name type="scientific">Protopolystoma xenopodis</name>
    <dbReference type="NCBI Taxonomy" id="117903"/>
    <lineage>
        <taxon>Eukaryota</taxon>
        <taxon>Metazoa</taxon>
        <taxon>Spiralia</taxon>
        <taxon>Lophotrochozoa</taxon>
        <taxon>Platyhelminthes</taxon>
        <taxon>Monogenea</taxon>
        <taxon>Polyopisthocotylea</taxon>
        <taxon>Polystomatidea</taxon>
        <taxon>Polystomatidae</taxon>
        <taxon>Protopolystoma</taxon>
    </lineage>
</organism>
<dbReference type="EMBL" id="CAAALY010040700">
    <property type="protein sequence ID" value="VEL19236.1"/>
    <property type="molecule type" value="Genomic_DNA"/>
</dbReference>
<accession>A0A3S5AL07</accession>
<dbReference type="Gene3D" id="3.30.310.10">
    <property type="entry name" value="TATA-Binding Protein"/>
    <property type="match status" value="2"/>
</dbReference>
<dbReference type="GO" id="GO:0003677">
    <property type="term" value="F:DNA binding"/>
    <property type="evidence" value="ECO:0007669"/>
    <property type="project" value="UniProtKB-KW"/>
</dbReference>